<dbReference type="VEuPathDB" id="VectorBase:AALB014224"/>
<dbReference type="AlphaFoldDB" id="A0A182FX45"/>
<sequence>MMLEPQVRGGHHGRTRWMLRVDAGCFPLPREGGADSSNW</sequence>
<dbReference type="EnsemblMetazoa" id="AALB014224-RA">
    <property type="protein sequence ID" value="AALB014224-PA"/>
    <property type="gene ID" value="AALB014224"/>
</dbReference>
<reference evidence="1 2" key="1">
    <citation type="journal article" date="2017" name="G3 (Bethesda)">
        <title>The Physical Genome Mapping of Anopheles albimanus Corrected Scaffold Misassemblies and Identified Interarm Rearrangements in Genus Anopheles.</title>
        <authorList>
            <person name="Artemov G.N."/>
            <person name="Peery A.N."/>
            <person name="Jiang X."/>
            <person name="Tu Z."/>
            <person name="Stegniy V.N."/>
            <person name="Sharakhova M.V."/>
            <person name="Sharakhov I.V."/>
        </authorList>
    </citation>
    <scope>NUCLEOTIDE SEQUENCE [LARGE SCALE GENOMIC DNA]</scope>
    <source>
        <strain evidence="1 2">ALBI9_A</strain>
    </source>
</reference>
<protein>
    <submittedName>
        <fullName evidence="1">Uncharacterized protein</fullName>
    </submittedName>
</protein>
<reference evidence="1" key="2">
    <citation type="submission" date="2022-08" db="UniProtKB">
        <authorList>
            <consortium name="EnsemblMetazoa"/>
        </authorList>
    </citation>
    <scope>IDENTIFICATION</scope>
    <source>
        <strain evidence="1">STECLA/ALBI9_A</strain>
    </source>
</reference>
<proteinExistence type="predicted"/>
<accession>A0A182FX45</accession>
<organism evidence="1 2">
    <name type="scientific">Anopheles albimanus</name>
    <name type="common">New world malaria mosquito</name>
    <dbReference type="NCBI Taxonomy" id="7167"/>
    <lineage>
        <taxon>Eukaryota</taxon>
        <taxon>Metazoa</taxon>
        <taxon>Ecdysozoa</taxon>
        <taxon>Arthropoda</taxon>
        <taxon>Hexapoda</taxon>
        <taxon>Insecta</taxon>
        <taxon>Pterygota</taxon>
        <taxon>Neoptera</taxon>
        <taxon>Endopterygota</taxon>
        <taxon>Diptera</taxon>
        <taxon>Nematocera</taxon>
        <taxon>Culicoidea</taxon>
        <taxon>Culicidae</taxon>
        <taxon>Anophelinae</taxon>
        <taxon>Anopheles</taxon>
    </lineage>
</organism>
<evidence type="ECO:0000313" key="1">
    <source>
        <dbReference type="EnsemblMetazoa" id="AALB014224-PA"/>
    </source>
</evidence>
<evidence type="ECO:0000313" key="2">
    <source>
        <dbReference type="Proteomes" id="UP000069272"/>
    </source>
</evidence>
<keyword evidence="2" id="KW-1185">Reference proteome</keyword>
<dbReference type="Proteomes" id="UP000069272">
    <property type="component" value="Chromosome 2R"/>
</dbReference>
<name>A0A182FX45_ANOAL</name>